<keyword evidence="1" id="KW-1133">Transmembrane helix</keyword>
<feature type="transmembrane region" description="Helical" evidence="1">
    <location>
        <begin position="71"/>
        <end position="90"/>
    </location>
</feature>
<keyword evidence="1" id="KW-0472">Membrane</keyword>
<reference evidence="2 3" key="1">
    <citation type="submission" date="2020-08" db="EMBL/GenBank/DDBJ databases">
        <title>Cohnella phylogeny.</title>
        <authorList>
            <person name="Dunlap C."/>
        </authorList>
    </citation>
    <scope>NUCLEOTIDE SEQUENCE [LARGE SCALE GENOMIC DNA]</scope>
    <source>
        <strain evidence="2 3">DSM 28246</strain>
    </source>
</reference>
<gene>
    <name evidence="2" type="ORF">H7C19_15425</name>
</gene>
<sequence>MFTRGGVHWGTGSIFAYFWPSMFVLPLGVFFHWLYFSLLQRRGVGVLVPGGILLTAGLVCQVSMLFDSWSFMWPGFIFAVAVGLFELYWFGTRNKWLLIPINILTVLSALFFAIFAIGALFGSLLHGRPILAMGLIAAGGLVMLFRRRTTV</sequence>
<name>A0A7X0VGY1_9BACL</name>
<protein>
    <submittedName>
        <fullName evidence="2">Uncharacterized protein</fullName>
    </submittedName>
</protein>
<evidence type="ECO:0000313" key="3">
    <source>
        <dbReference type="Proteomes" id="UP000547209"/>
    </source>
</evidence>
<feature type="transmembrane region" description="Helical" evidence="1">
    <location>
        <begin position="43"/>
        <end position="65"/>
    </location>
</feature>
<evidence type="ECO:0000256" key="1">
    <source>
        <dbReference type="SAM" id="Phobius"/>
    </source>
</evidence>
<feature type="transmembrane region" description="Helical" evidence="1">
    <location>
        <begin position="97"/>
        <end position="121"/>
    </location>
</feature>
<feature type="transmembrane region" description="Helical" evidence="1">
    <location>
        <begin position="14"/>
        <end position="36"/>
    </location>
</feature>
<feature type="transmembrane region" description="Helical" evidence="1">
    <location>
        <begin position="127"/>
        <end position="145"/>
    </location>
</feature>
<keyword evidence="1" id="KW-0812">Transmembrane</keyword>
<keyword evidence="3" id="KW-1185">Reference proteome</keyword>
<dbReference type="EMBL" id="JACJVP010000024">
    <property type="protein sequence ID" value="MBB6672069.1"/>
    <property type="molecule type" value="Genomic_DNA"/>
</dbReference>
<organism evidence="2 3">
    <name type="scientific">Cohnella nanjingensis</name>
    <dbReference type="NCBI Taxonomy" id="1387779"/>
    <lineage>
        <taxon>Bacteria</taxon>
        <taxon>Bacillati</taxon>
        <taxon>Bacillota</taxon>
        <taxon>Bacilli</taxon>
        <taxon>Bacillales</taxon>
        <taxon>Paenibacillaceae</taxon>
        <taxon>Cohnella</taxon>
    </lineage>
</organism>
<proteinExistence type="predicted"/>
<dbReference type="Proteomes" id="UP000547209">
    <property type="component" value="Unassembled WGS sequence"/>
</dbReference>
<dbReference type="AlphaFoldDB" id="A0A7X0VGY1"/>
<accession>A0A7X0VGY1</accession>
<evidence type="ECO:0000313" key="2">
    <source>
        <dbReference type="EMBL" id="MBB6672069.1"/>
    </source>
</evidence>
<comment type="caution">
    <text evidence="2">The sequence shown here is derived from an EMBL/GenBank/DDBJ whole genome shotgun (WGS) entry which is preliminary data.</text>
</comment>